<evidence type="ECO:0000256" key="2">
    <source>
        <dbReference type="ARBA" id="ARBA00012438"/>
    </source>
</evidence>
<dbReference type="Pfam" id="PF13424">
    <property type="entry name" value="TPR_12"/>
    <property type="match status" value="1"/>
</dbReference>
<keyword evidence="4" id="KW-0808">Transferase</keyword>
<dbReference type="PANTHER" id="PTHR41523:SF8">
    <property type="entry name" value="ETHYLENE RESPONSE SENSOR PROTEIN"/>
    <property type="match status" value="1"/>
</dbReference>
<keyword evidence="12" id="KW-1185">Reference proteome</keyword>
<feature type="chain" id="PRO_5045442184" description="histidine kinase" evidence="9">
    <location>
        <begin position="27"/>
        <end position="786"/>
    </location>
</feature>
<keyword evidence="8" id="KW-0812">Transmembrane</keyword>
<sequence>MRTLARLSALATLVVALCADPFLVHAQSGANPEGKQSFRKLQSQHNDKRKVHSLVTLGYHYVSRLPLPAAKDSANAIFRFADSVSIHLKYDSGKLESRLGLAQVWIKMAEHDMADDERLPLDLNPLKRMFDGIASLVKTKQNFETTGETYYKLAMLLSRRTYFFDYRIMLFDSAAFFFHQSGNRNRESETWRQSGESCHQQSKLDLAVERYYKSIEVMQGGHRKGLSDPYSLLGNIFLYQGNYKKSLELLLVAYDLAEKENKESESFGWVNLFLGLYYKRVDDLDLALKYYQNALQVFEKLDRTNAEDLIYAVTNACKIIVIKSPSQSIQLMDRIVKEHPMVVGEHMYVIILNERMIAYARMKDYAMAQKYCDQVVKRIKTRDLAASKTLVRDVIDFLVDSRQYVEARKYLALYQPVVRKEKPALRDSYYVMHRIDSAEGKFEAALINFTKFKLLSDSLLGQTKLKEIAELKISYESEKKEQSIALLTKDAQIKDIQLVESRFARNIIIGGALILFCVLILVFTLYRKRKQIGEDLQVQKDEIDKKNLILQRVIGEKEWLVKEVHHRIKNNLHTIVSLLESQSFYIKNREALSAIQDSQSRIHSMSLIHQKLYQSESNSSIAMGPYVIELLDHLKRSLNGPKQIFFEVDVDEISLGIGQSIPIGLMLNEAITNSLKYAFPTPGKDRISVRMKKHENRVRLVIADNGIGLPPNFDRKNKHQGLGLQLIHGLTAEIGGELTLTSEAGLTIDIEFKVNDKLEQIADQYAYDVAPYTAALFDSEMQDGKD</sequence>
<dbReference type="Gene3D" id="3.30.450.20">
    <property type="entry name" value="PAS domain"/>
    <property type="match status" value="1"/>
</dbReference>
<dbReference type="InterPro" id="IPR003594">
    <property type="entry name" value="HATPase_dom"/>
</dbReference>
<keyword evidence="9" id="KW-0732">Signal</keyword>
<comment type="caution">
    <text evidence="11">The sequence shown here is derived from an EMBL/GenBank/DDBJ whole genome shotgun (WGS) entry which is preliminary data.</text>
</comment>
<name>A0ABS1KY43_9BACT</name>
<dbReference type="Gene3D" id="1.25.40.10">
    <property type="entry name" value="Tetratricopeptide repeat domain"/>
    <property type="match status" value="1"/>
</dbReference>
<evidence type="ECO:0000256" key="6">
    <source>
        <dbReference type="ARBA" id="ARBA00022777"/>
    </source>
</evidence>
<dbReference type="EMBL" id="JAERRB010000009">
    <property type="protein sequence ID" value="MBL0744133.1"/>
    <property type="molecule type" value="Genomic_DNA"/>
</dbReference>
<evidence type="ECO:0000313" key="12">
    <source>
        <dbReference type="Proteomes" id="UP000613030"/>
    </source>
</evidence>
<keyword evidence="5" id="KW-0547">Nucleotide-binding</keyword>
<organism evidence="11 12">
    <name type="scientific">Chryseolinea lacunae</name>
    <dbReference type="NCBI Taxonomy" id="2801331"/>
    <lineage>
        <taxon>Bacteria</taxon>
        <taxon>Pseudomonadati</taxon>
        <taxon>Bacteroidota</taxon>
        <taxon>Cytophagia</taxon>
        <taxon>Cytophagales</taxon>
        <taxon>Fulvivirgaceae</taxon>
        <taxon>Chryseolinea</taxon>
    </lineage>
</organism>
<feature type="transmembrane region" description="Helical" evidence="8">
    <location>
        <begin position="507"/>
        <end position="526"/>
    </location>
</feature>
<feature type="signal peptide" evidence="9">
    <location>
        <begin position="1"/>
        <end position="26"/>
    </location>
</feature>
<evidence type="ECO:0000256" key="5">
    <source>
        <dbReference type="ARBA" id="ARBA00022741"/>
    </source>
</evidence>
<dbReference type="SMART" id="SM00028">
    <property type="entry name" value="TPR"/>
    <property type="match status" value="4"/>
</dbReference>
<keyword evidence="3" id="KW-0597">Phosphoprotein</keyword>
<dbReference type="SUPFAM" id="SSF55874">
    <property type="entry name" value="ATPase domain of HSP90 chaperone/DNA topoisomerase II/histidine kinase"/>
    <property type="match status" value="1"/>
</dbReference>
<dbReference type="PANTHER" id="PTHR41523">
    <property type="entry name" value="TWO-COMPONENT SYSTEM SENSOR PROTEIN"/>
    <property type="match status" value="1"/>
</dbReference>
<comment type="catalytic activity">
    <reaction evidence="1">
        <text>ATP + protein L-histidine = ADP + protein N-phospho-L-histidine.</text>
        <dbReference type="EC" id="2.7.13.3"/>
    </reaction>
</comment>
<dbReference type="EC" id="2.7.13.3" evidence="2"/>
<dbReference type="InterPro" id="IPR011990">
    <property type="entry name" value="TPR-like_helical_dom_sf"/>
</dbReference>
<keyword evidence="8" id="KW-1133">Transmembrane helix</keyword>
<protein>
    <recommendedName>
        <fullName evidence="2">histidine kinase</fullName>
        <ecNumber evidence="2">2.7.13.3</ecNumber>
    </recommendedName>
</protein>
<accession>A0ABS1KY43</accession>
<reference evidence="11 12" key="1">
    <citation type="submission" date="2021-01" db="EMBL/GenBank/DDBJ databases">
        <title>Chryseolinea sp. Jin1 Genome sequencing and assembly.</title>
        <authorList>
            <person name="Kim I."/>
        </authorList>
    </citation>
    <scope>NUCLEOTIDE SEQUENCE [LARGE SCALE GENOMIC DNA]</scope>
    <source>
        <strain evidence="11 12">Jin1</strain>
    </source>
</reference>
<evidence type="ECO:0000256" key="9">
    <source>
        <dbReference type="SAM" id="SignalP"/>
    </source>
</evidence>
<dbReference type="InterPro" id="IPR011495">
    <property type="entry name" value="Sig_transdc_His_kin_sub2_dim/P"/>
</dbReference>
<evidence type="ECO:0000256" key="7">
    <source>
        <dbReference type="ARBA" id="ARBA00022840"/>
    </source>
</evidence>
<dbReference type="RefSeq" id="WP_202013777.1">
    <property type="nucleotide sequence ID" value="NZ_JAERRB010000009.1"/>
</dbReference>
<proteinExistence type="predicted"/>
<dbReference type="SMART" id="SM00387">
    <property type="entry name" value="HATPase_c"/>
    <property type="match status" value="1"/>
</dbReference>
<evidence type="ECO:0000313" key="11">
    <source>
        <dbReference type="EMBL" id="MBL0744133.1"/>
    </source>
</evidence>
<dbReference type="InterPro" id="IPR019734">
    <property type="entry name" value="TPR_rpt"/>
</dbReference>
<evidence type="ECO:0000256" key="3">
    <source>
        <dbReference type="ARBA" id="ARBA00022553"/>
    </source>
</evidence>
<gene>
    <name evidence="11" type="ORF">JI741_23075</name>
</gene>
<dbReference type="Pfam" id="PF07568">
    <property type="entry name" value="HisKA_2"/>
    <property type="match status" value="1"/>
</dbReference>
<evidence type="ECO:0000259" key="10">
    <source>
        <dbReference type="PROSITE" id="PS50109"/>
    </source>
</evidence>
<evidence type="ECO:0000256" key="4">
    <source>
        <dbReference type="ARBA" id="ARBA00022679"/>
    </source>
</evidence>
<evidence type="ECO:0000256" key="8">
    <source>
        <dbReference type="SAM" id="Phobius"/>
    </source>
</evidence>
<evidence type="ECO:0000256" key="1">
    <source>
        <dbReference type="ARBA" id="ARBA00000085"/>
    </source>
</evidence>
<dbReference type="Proteomes" id="UP000613030">
    <property type="component" value="Unassembled WGS sequence"/>
</dbReference>
<dbReference type="GO" id="GO:0005524">
    <property type="term" value="F:ATP binding"/>
    <property type="evidence" value="ECO:0007669"/>
    <property type="project" value="UniProtKB-KW"/>
</dbReference>
<keyword evidence="8" id="KW-0472">Membrane</keyword>
<keyword evidence="6" id="KW-0418">Kinase</keyword>
<dbReference type="InterPro" id="IPR036890">
    <property type="entry name" value="HATPase_C_sf"/>
</dbReference>
<dbReference type="Pfam" id="PF02518">
    <property type="entry name" value="HATPase_c"/>
    <property type="match status" value="1"/>
</dbReference>
<dbReference type="InterPro" id="IPR005467">
    <property type="entry name" value="His_kinase_dom"/>
</dbReference>
<dbReference type="SUPFAM" id="SSF48452">
    <property type="entry name" value="TPR-like"/>
    <property type="match status" value="1"/>
</dbReference>
<dbReference type="PROSITE" id="PS50109">
    <property type="entry name" value="HIS_KIN"/>
    <property type="match status" value="1"/>
</dbReference>
<feature type="domain" description="Histidine kinase" evidence="10">
    <location>
        <begin position="563"/>
        <end position="756"/>
    </location>
</feature>
<keyword evidence="7 11" id="KW-0067">ATP-binding</keyword>
<dbReference type="Gene3D" id="3.30.565.10">
    <property type="entry name" value="Histidine kinase-like ATPase, C-terminal domain"/>
    <property type="match status" value="1"/>
</dbReference>